<dbReference type="GO" id="GO:0016853">
    <property type="term" value="F:isomerase activity"/>
    <property type="evidence" value="ECO:0007669"/>
    <property type="project" value="UniProtKB-KW"/>
</dbReference>
<evidence type="ECO:0000313" key="3">
    <source>
        <dbReference type="EMBL" id="WTU42352.1"/>
    </source>
</evidence>
<dbReference type="EMBL" id="CP108253">
    <property type="protein sequence ID" value="WTU42352.1"/>
    <property type="molecule type" value="Genomic_DNA"/>
</dbReference>
<feature type="domain" description="Mycothiol-dependent maleylpyruvate isomerase metal-binding" evidence="2">
    <location>
        <begin position="16"/>
        <end position="142"/>
    </location>
</feature>
<dbReference type="InterPro" id="IPR017517">
    <property type="entry name" value="Maleyloyr_isom"/>
</dbReference>
<protein>
    <submittedName>
        <fullName evidence="3">Maleylpyruvate isomerase family mycothiol-dependent enzyme</fullName>
    </submittedName>
</protein>
<dbReference type="InterPro" id="IPR034660">
    <property type="entry name" value="DinB/YfiT-like"/>
</dbReference>
<dbReference type="SUPFAM" id="SSF109854">
    <property type="entry name" value="DinB/YfiT-like putative metalloenzymes"/>
    <property type="match status" value="1"/>
</dbReference>
<dbReference type="GO" id="GO:0046872">
    <property type="term" value="F:metal ion binding"/>
    <property type="evidence" value="ECO:0007669"/>
    <property type="project" value="InterPro"/>
</dbReference>
<organism evidence="3">
    <name type="scientific">Streptomyces sp. NBC_00060</name>
    <dbReference type="NCBI Taxonomy" id="2975636"/>
    <lineage>
        <taxon>Bacteria</taxon>
        <taxon>Bacillati</taxon>
        <taxon>Actinomycetota</taxon>
        <taxon>Actinomycetes</taxon>
        <taxon>Kitasatosporales</taxon>
        <taxon>Streptomycetaceae</taxon>
        <taxon>Streptomyces</taxon>
    </lineage>
</organism>
<feature type="domain" description="MDMPI C-terminal" evidence="1">
    <location>
        <begin position="154"/>
        <end position="255"/>
    </location>
</feature>
<reference evidence="3" key="1">
    <citation type="submission" date="2022-10" db="EMBL/GenBank/DDBJ databases">
        <title>The complete genomes of actinobacterial strains from the NBC collection.</title>
        <authorList>
            <person name="Joergensen T.S."/>
            <person name="Alvarez Arevalo M."/>
            <person name="Sterndorff E.B."/>
            <person name="Faurdal D."/>
            <person name="Vuksanovic O."/>
            <person name="Mourched A.-S."/>
            <person name="Charusanti P."/>
            <person name="Shaw S."/>
            <person name="Blin K."/>
            <person name="Weber T."/>
        </authorList>
    </citation>
    <scope>NUCLEOTIDE SEQUENCE</scope>
    <source>
        <strain evidence="3">NBC_00060</strain>
    </source>
</reference>
<dbReference type="InterPro" id="IPR024344">
    <property type="entry name" value="MDMPI_metal-binding"/>
</dbReference>
<accession>A0AAU2H1Z0</accession>
<gene>
    <name evidence="3" type="ORF">OHV25_23645</name>
</gene>
<dbReference type="GO" id="GO:0005886">
    <property type="term" value="C:plasma membrane"/>
    <property type="evidence" value="ECO:0007669"/>
    <property type="project" value="TreeGrafter"/>
</dbReference>
<dbReference type="Pfam" id="PF07398">
    <property type="entry name" value="MDMPI_C"/>
    <property type="match status" value="1"/>
</dbReference>
<proteinExistence type="predicted"/>
<evidence type="ECO:0000259" key="2">
    <source>
        <dbReference type="Pfam" id="PF11716"/>
    </source>
</evidence>
<dbReference type="AlphaFoldDB" id="A0AAU2H1Z0"/>
<dbReference type="PANTHER" id="PTHR40758">
    <property type="entry name" value="CONSERVED PROTEIN"/>
    <property type="match status" value="1"/>
</dbReference>
<dbReference type="InterPro" id="IPR010872">
    <property type="entry name" value="MDMPI_C-term_domain"/>
</dbReference>
<sequence>MTAAHTPLDHDFYCSEILRQTDELRSHLTGAELAVTVPTCPDWTLRQLAVHVGGAHRWVAEIVRTKATAVVPQERVPDFTGPEKDEPEALDAWLAEGAALCADTLRTAGADQAAWTWAGEATAGFWARRMTHETVVHRADAALTVGAGYRLAPEVAADTIDEWLEIVTYVQAAKLAPAAAELRGPGRSIHLHATDVPGAEWLIELGEDGVSWRRGHEKATVALRGPLTDVLSVFYRRLPADSPRVEVLGDAELLDFWLQRASFG</sequence>
<keyword evidence="3" id="KW-0413">Isomerase</keyword>
<dbReference type="PANTHER" id="PTHR40758:SF1">
    <property type="entry name" value="CONSERVED PROTEIN"/>
    <property type="match status" value="1"/>
</dbReference>
<name>A0AAU2H1Z0_9ACTN</name>
<dbReference type="Gene3D" id="1.20.120.450">
    <property type="entry name" value="dinb family like domain"/>
    <property type="match status" value="1"/>
</dbReference>
<dbReference type="Pfam" id="PF11716">
    <property type="entry name" value="MDMPI_N"/>
    <property type="match status" value="1"/>
</dbReference>
<dbReference type="NCBIfam" id="TIGR03083">
    <property type="entry name" value="maleylpyruvate isomerase family mycothiol-dependent enzyme"/>
    <property type="match status" value="1"/>
</dbReference>
<evidence type="ECO:0000259" key="1">
    <source>
        <dbReference type="Pfam" id="PF07398"/>
    </source>
</evidence>